<organism evidence="1 2">
    <name type="scientific">Mycobacterium lentiflavum</name>
    <dbReference type="NCBI Taxonomy" id="141349"/>
    <lineage>
        <taxon>Bacteria</taxon>
        <taxon>Bacillati</taxon>
        <taxon>Actinomycetota</taxon>
        <taxon>Actinomycetes</taxon>
        <taxon>Mycobacteriales</taxon>
        <taxon>Mycobacteriaceae</taxon>
        <taxon>Mycobacterium</taxon>
        <taxon>Mycobacterium simiae complex</taxon>
    </lineage>
</organism>
<name>A0ABY3UY31_MYCLN</name>
<dbReference type="EMBL" id="CP092423">
    <property type="protein sequence ID" value="ULP43518.1"/>
    <property type="molecule type" value="Genomic_DNA"/>
</dbReference>
<keyword evidence="2" id="KW-1185">Reference proteome</keyword>
<dbReference type="Gene3D" id="3.30.1310.10">
    <property type="entry name" value="Nucleoid-associated protein YbaB-like domain"/>
    <property type="match status" value="1"/>
</dbReference>
<sequence>MSTENAQLDDVLRHAQHIQSAMDEQLHQLNTRSFQGLDEAKTVAATVDGRQRLTDLHIQDGLLRLGPQVVAQRVNEAMANAQAAVTAADEAEQQRFFELMDDAAGSLKGILGFA</sequence>
<dbReference type="Proteomes" id="UP001055171">
    <property type="component" value="Chromosome"/>
</dbReference>
<dbReference type="Pfam" id="PF02575">
    <property type="entry name" value="YbaB_DNA_bd"/>
    <property type="match status" value="1"/>
</dbReference>
<dbReference type="RefSeq" id="WP_239722280.1">
    <property type="nucleotide sequence ID" value="NZ_CP092423.2"/>
</dbReference>
<dbReference type="InterPro" id="IPR036894">
    <property type="entry name" value="YbaB-like_sf"/>
</dbReference>
<proteinExistence type="predicted"/>
<accession>A0ABY3UY31</accession>
<dbReference type="SUPFAM" id="SSF82607">
    <property type="entry name" value="YbaB-like"/>
    <property type="match status" value="1"/>
</dbReference>
<gene>
    <name evidence="1" type="ORF">MJO58_05960</name>
</gene>
<protein>
    <submittedName>
        <fullName evidence="1">YbaB/EbfC family nucleoid-associated protein</fullName>
    </submittedName>
</protein>
<dbReference type="InterPro" id="IPR004401">
    <property type="entry name" value="YbaB/EbfC"/>
</dbReference>
<evidence type="ECO:0000313" key="2">
    <source>
        <dbReference type="Proteomes" id="UP001055171"/>
    </source>
</evidence>
<evidence type="ECO:0000313" key="1">
    <source>
        <dbReference type="EMBL" id="ULP43518.1"/>
    </source>
</evidence>
<reference evidence="1" key="1">
    <citation type="submission" date="2022-08" db="EMBL/GenBank/DDBJ databases">
        <title>Complete genome sequence of 14 non-tuberculosis mycobacteria type-strains.</title>
        <authorList>
            <person name="Igarashi Y."/>
            <person name="Osugi A."/>
            <person name="Mitarai S."/>
        </authorList>
    </citation>
    <scope>NUCLEOTIDE SEQUENCE</scope>
    <source>
        <strain evidence="1">ATCC 51985</strain>
    </source>
</reference>